<dbReference type="Gramene" id="ONIVA02G14860.1">
    <property type="protein sequence ID" value="ONIVA02G14860.1"/>
    <property type="gene ID" value="ONIVA02G14860"/>
</dbReference>
<protein>
    <submittedName>
        <fullName evidence="1">Uncharacterized protein</fullName>
    </submittedName>
</protein>
<dbReference type="EnsemblPlants" id="ONIVA02G14860.1">
    <property type="protein sequence ID" value="ONIVA02G14860.1"/>
    <property type="gene ID" value="ONIVA02G14860"/>
</dbReference>
<keyword evidence="2" id="KW-1185">Reference proteome</keyword>
<sequence>MDKFKIKISSSMKQQVLFQTRYMTAFDTFFMLRSWLVSVSMERNSGVTGGVFSLKRAVLLKNSSNNTGKIEMQEAKISPWIASNSTEYLCSRRLIDIIFVTLIQLPEENYALIFVFINCRGDLRLLLIPEILLMLFIFKNKLYVRCRKRLQRSPEAWRLRLSHKVYVNTTTLKNTTTLNQQCRSWVDVAKGMADEASLWHKANPAIPALQFRREGVFSSRQN</sequence>
<accession>A0A0E0G5E6</accession>
<dbReference type="Proteomes" id="UP000006591">
    <property type="component" value="Chromosome 2"/>
</dbReference>
<reference evidence="1" key="1">
    <citation type="submission" date="2015-04" db="UniProtKB">
        <authorList>
            <consortium name="EnsemblPlants"/>
        </authorList>
    </citation>
    <scope>IDENTIFICATION</scope>
    <source>
        <strain evidence="1">SL10</strain>
    </source>
</reference>
<dbReference type="OMA" id="KISPWIA"/>
<organism evidence="1">
    <name type="scientific">Oryza nivara</name>
    <name type="common">Indian wild rice</name>
    <name type="synonym">Oryza sativa f. spontanea</name>
    <dbReference type="NCBI Taxonomy" id="4536"/>
    <lineage>
        <taxon>Eukaryota</taxon>
        <taxon>Viridiplantae</taxon>
        <taxon>Streptophyta</taxon>
        <taxon>Embryophyta</taxon>
        <taxon>Tracheophyta</taxon>
        <taxon>Spermatophyta</taxon>
        <taxon>Magnoliopsida</taxon>
        <taxon>Liliopsida</taxon>
        <taxon>Poales</taxon>
        <taxon>Poaceae</taxon>
        <taxon>BOP clade</taxon>
        <taxon>Oryzoideae</taxon>
        <taxon>Oryzeae</taxon>
        <taxon>Oryzinae</taxon>
        <taxon>Oryza</taxon>
    </lineage>
</organism>
<evidence type="ECO:0000313" key="2">
    <source>
        <dbReference type="Proteomes" id="UP000006591"/>
    </source>
</evidence>
<reference evidence="1" key="2">
    <citation type="submission" date="2018-04" db="EMBL/GenBank/DDBJ databases">
        <title>OnivRS2 (Oryza nivara Reference Sequence Version 2).</title>
        <authorList>
            <person name="Zhang J."/>
            <person name="Kudrna D."/>
            <person name="Lee S."/>
            <person name="Talag J."/>
            <person name="Rajasekar S."/>
            <person name="Welchert J."/>
            <person name="Hsing Y.-I."/>
            <person name="Wing R.A."/>
        </authorList>
    </citation>
    <scope>NUCLEOTIDE SEQUENCE [LARGE SCALE GENOMIC DNA]</scope>
    <source>
        <strain evidence="1">SL10</strain>
    </source>
</reference>
<evidence type="ECO:0000313" key="1">
    <source>
        <dbReference type="EnsemblPlants" id="ONIVA02G14860.1"/>
    </source>
</evidence>
<proteinExistence type="predicted"/>
<name>A0A0E0G5E6_ORYNI</name>
<dbReference type="AlphaFoldDB" id="A0A0E0G5E6"/>
<dbReference type="HOGENOM" id="CLU_1484322_0_0_1"/>